<comment type="caution">
    <text evidence="2">The sequence shown here is derived from an EMBL/GenBank/DDBJ whole genome shotgun (WGS) entry which is preliminary data.</text>
</comment>
<dbReference type="RefSeq" id="WP_190035867.1">
    <property type="nucleotide sequence ID" value="NZ_BMWD01000008.1"/>
</dbReference>
<gene>
    <name evidence="2" type="ORF">GCM10010515_29000</name>
</gene>
<dbReference type="EMBL" id="BMWD01000008">
    <property type="protein sequence ID" value="GGX59266.1"/>
    <property type="molecule type" value="Genomic_DNA"/>
</dbReference>
<dbReference type="AlphaFoldDB" id="A0A918KEE1"/>
<evidence type="ECO:0000313" key="2">
    <source>
        <dbReference type="EMBL" id="GGX59266.1"/>
    </source>
</evidence>
<dbReference type="NCBIfam" id="TIGR04222">
    <property type="entry name" value="near_uncomplex"/>
    <property type="match status" value="1"/>
</dbReference>
<dbReference type="InterPro" id="IPR026467">
    <property type="entry name" value="Ser/Gly_Cys_C_dom"/>
</dbReference>
<proteinExistence type="predicted"/>
<dbReference type="Proteomes" id="UP000645555">
    <property type="component" value="Unassembled WGS sequence"/>
</dbReference>
<evidence type="ECO:0000313" key="3">
    <source>
        <dbReference type="Proteomes" id="UP000645555"/>
    </source>
</evidence>
<accession>A0A918KEE1</accession>
<feature type="region of interest" description="Disordered" evidence="1">
    <location>
        <begin position="174"/>
        <end position="196"/>
    </location>
</feature>
<feature type="compositionally biased region" description="Gly residues" evidence="1">
    <location>
        <begin position="185"/>
        <end position="196"/>
    </location>
</feature>
<evidence type="ECO:0008006" key="4">
    <source>
        <dbReference type="Google" id="ProtNLM"/>
    </source>
</evidence>
<sequence>MGTDLRGTGAGEGAGALDTYDVAFLAGGVQRVVDSAIIALSERGLLVVRASRVRAVDGGRAGHPVERALVEACAGAGGRSVAAARQLMRHSPEVDEIGRRLAARGLVRRPRLRPTREGRRQLEAVVRAGSVPAYLLDGPAVLGPGPVRRGVMDAAPLPSGLGRLLVRMGKALDDDSGWGSDSGDSGSGCGGGGGGD</sequence>
<organism evidence="2 3">
    <name type="scientific">Streptomyces fructofermentans</name>
    <dbReference type="NCBI Taxonomy" id="152141"/>
    <lineage>
        <taxon>Bacteria</taxon>
        <taxon>Bacillati</taxon>
        <taxon>Actinomycetota</taxon>
        <taxon>Actinomycetes</taxon>
        <taxon>Kitasatosporales</taxon>
        <taxon>Streptomycetaceae</taxon>
        <taxon>Streptomyces</taxon>
    </lineage>
</organism>
<protein>
    <recommendedName>
        <fullName evidence="4">TIGR04222 domain-containing membrane protein</fullName>
    </recommendedName>
</protein>
<keyword evidence="3" id="KW-1185">Reference proteome</keyword>
<name>A0A918KEE1_9ACTN</name>
<evidence type="ECO:0000256" key="1">
    <source>
        <dbReference type="SAM" id="MobiDB-lite"/>
    </source>
</evidence>
<reference evidence="2" key="1">
    <citation type="journal article" date="2014" name="Int. J. Syst. Evol. Microbiol.">
        <title>Complete genome sequence of Corynebacterium casei LMG S-19264T (=DSM 44701T), isolated from a smear-ripened cheese.</title>
        <authorList>
            <consortium name="US DOE Joint Genome Institute (JGI-PGF)"/>
            <person name="Walter F."/>
            <person name="Albersmeier A."/>
            <person name="Kalinowski J."/>
            <person name="Ruckert C."/>
        </authorList>
    </citation>
    <scope>NUCLEOTIDE SEQUENCE</scope>
    <source>
        <strain evidence="2">JCM 4956</strain>
    </source>
</reference>
<reference evidence="2" key="2">
    <citation type="submission" date="2020-09" db="EMBL/GenBank/DDBJ databases">
        <authorList>
            <person name="Sun Q."/>
            <person name="Ohkuma M."/>
        </authorList>
    </citation>
    <scope>NUCLEOTIDE SEQUENCE</scope>
    <source>
        <strain evidence="2">JCM 4956</strain>
    </source>
</reference>